<reference evidence="2" key="1">
    <citation type="submission" date="2023-04" db="EMBL/GenBank/DDBJ databases">
        <title>Candida boidinii NBRC 10035.</title>
        <authorList>
            <person name="Ichikawa N."/>
            <person name="Sato H."/>
            <person name="Tonouchi N."/>
        </authorList>
    </citation>
    <scope>NUCLEOTIDE SEQUENCE</scope>
    <source>
        <strain evidence="2">NBRC 10035</strain>
    </source>
</reference>
<feature type="chain" id="PRO_5040929875" evidence="1">
    <location>
        <begin position="23"/>
        <end position="624"/>
    </location>
</feature>
<name>A0A9W6WEL1_CANBO</name>
<feature type="signal peptide" evidence="1">
    <location>
        <begin position="1"/>
        <end position="22"/>
    </location>
</feature>
<sequence length="624" mass="70658">MLSLTICHIISIWLLLTNLSFAKSIVSEQNSSILENLEDINDIHNLWADCYRYYIFQNIKGYEDCDTIDCSLLEYKQDQDLCRKVQSKEANIDNETDDISEVQKDDPLEPQVVLYDPNVSRFSRSSRIIDNSMMNYVMDDSGNMKRDLLDMNYKDDINLIDVHQMSSSDNIGEWTPIKSSIGSNSVENYAFPVNYSSIGLSQSFEIMIFISANICIQPAANNTGEIRIFHTFDHDQLANQNYSGMSEFDFENGYAQDIAKINLDDTGQKLYVSVVTVCDNCTDSSSSSADWSYTLGISQNNLVFQYDNVQQIYLLDTDHQSALLQVDSLDLESDSHYQLYIGSGDVIDTSLKHSWCSTQSLPEGSRYTINKNSTIRATSHDLYVINDLHPNTTYTGVLVENFAYGGGVIYEPFSFQTMTNEGCKLIYDLEFCGDVAYSVPISESLYNGDETLVDFKVKYDTYAKNAYQNFTYALQQVACDTELDARYSPIKTCADCASSYKYWLCAVTIPRCSSRNLTGYKSWDKDDGRTDLIKEEIKPPLAYFEILPCLNVCEAIVRDCPSDFGFTCPQNNITLRESYYWEAFGEYTSCNFVGDSSLSNSASLIHAAAFLAWTSFTIVTFSFL</sequence>
<dbReference type="Pfam" id="PF12929">
    <property type="entry name" value="Mid1"/>
    <property type="match status" value="1"/>
</dbReference>
<evidence type="ECO:0000313" key="2">
    <source>
        <dbReference type="EMBL" id="GME67633.1"/>
    </source>
</evidence>
<protein>
    <submittedName>
        <fullName evidence="2">Unnamed protein product</fullName>
    </submittedName>
</protein>
<dbReference type="InterPro" id="IPR036790">
    <property type="entry name" value="Frizzled_dom_sf"/>
</dbReference>
<dbReference type="Gene3D" id="1.10.2000.10">
    <property type="entry name" value="Frizzled cysteine-rich domain"/>
    <property type="match status" value="1"/>
</dbReference>
<keyword evidence="3" id="KW-1185">Reference proteome</keyword>
<accession>A0A9W6WEL1</accession>
<gene>
    <name evidence="2" type="ORF">Cboi02_000102000</name>
</gene>
<dbReference type="AlphaFoldDB" id="A0A9W6WEL1"/>
<keyword evidence="1" id="KW-0732">Signal</keyword>
<dbReference type="GO" id="GO:0098703">
    <property type="term" value="P:calcium ion import across plasma membrane"/>
    <property type="evidence" value="ECO:0007669"/>
    <property type="project" value="InterPro"/>
</dbReference>
<dbReference type="EMBL" id="BSXN01000215">
    <property type="protein sequence ID" value="GME67633.1"/>
    <property type="molecule type" value="Genomic_DNA"/>
</dbReference>
<dbReference type="PANTHER" id="PTHR39142:SF1">
    <property type="entry name" value="AEL197CP"/>
    <property type="match status" value="1"/>
</dbReference>
<evidence type="ECO:0000256" key="1">
    <source>
        <dbReference type="SAM" id="SignalP"/>
    </source>
</evidence>
<comment type="caution">
    <text evidence="2">The sequence shown here is derived from an EMBL/GenBank/DDBJ whole genome shotgun (WGS) entry which is preliminary data.</text>
</comment>
<dbReference type="PANTHER" id="PTHR39142">
    <property type="entry name" value="MID1P"/>
    <property type="match status" value="1"/>
</dbReference>
<dbReference type="InterPro" id="IPR024338">
    <property type="entry name" value="MID1/Yam8"/>
</dbReference>
<dbReference type="Proteomes" id="UP001165120">
    <property type="component" value="Unassembled WGS sequence"/>
</dbReference>
<evidence type="ECO:0000313" key="3">
    <source>
        <dbReference type="Proteomes" id="UP001165120"/>
    </source>
</evidence>
<proteinExistence type="predicted"/>
<organism evidence="2 3">
    <name type="scientific">Candida boidinii</name>
    <name type="common">Yeast</name>
    <dbReference type="NCBI Taxonomy" id="5477"/>
    <lineage>
        <taxon>Eukaryota</taxon>
        <taxon>Fungi</taxon>
        <taxon>Dikarya</taxon>
        <taxon>Ascomycota</taxon>
        <taxon>Saccharomycotina</taxon>
        <taxon>Pichiomycetes</taxon>
        <taxon>Pichiales</taxon>
        <taxon>Pichiaceae</taxon>
        <taxon>Ogataea</taxon>
        <taxon>Ogataea/Candida clade</taxon>
    </lineage>
</organism>
<dbReference type="GO" id="GO:0005262">
    <property type="term" value="F:calcium channel activity"/>
    <property type="evidence" value="ECO:0007669"/>
    <property type="project" value="InterPro"/>
</dbReference>